<dbReference type="GO" id="GO:0003700">
    <property type="term" value="F:DNA-binding transcription factor activity"/>
    <property type="evidence" value="ECO:0007669"/>
    <property type="project" value="InterPro"/>
</dbReference>
<evidence type="ECO:0000313" key="4">
    <source>
        <dbReference type="EMBL" id="KAF9623297.1"/>
    </source>
</evidence>
<dbReference type="EMBL" id="JADFTS010000001">
    <property type="protein sequence ID" value="KAF9623297.1"/>
    <property type="molecule type" value="Genomic_DNA"/>
</dbReference>
<reference evidence="4 5" key="1">
    <citation type="submission" date="2020-10" db="EMBL/GenBank/DDBJ databases">
        <title>The Coptis chinensis genome and diversification of protoberbering-type alkaloids.</title>
        <authorList>
            <person name="Wang B."/>
            <person name="Shu S."/>
            <person name="Song C."/>
            <person name="Liu Y."/>
        </authorList>
    </citation>
    <scope>NUCLEOTIDE SEQUENCE [LARGE SCALE GENOMIC DNA]</scope>
    <source>
        <strain evidence="4">HL-2020</strain>
        <tissue evidence="4">Leaf</tissue>
    </source>
</reference>
<keyword evidence="1" id="KW-0805">Transcription regulation</keyword>
<proteinExistence type="predicted"/>
<evidence type="ECO:0000256" key="2">
    <source>
        <dbReference type="ARBA" id="ARBA00023163"/>
    </source>
</evidence>
<keyword evidence="5" id="KW-1185">Reference proteome</keyword>
<dbReference type="AlphaFoldDB" id="A0A835IW05"/>
<organism evidence="4 5">
    <name type="scientific">Coptis chinensis</name>
    <dbReference type="NCBI Taxonomy" id="261450"/>
    <lineage>
        <taxon>Eukaryota</taxon>
        <taxon>Viridiplantae</taxon>
        <taxon>Streptophyta</taxon>
        <taxon>Embryophyta</taxon>
        <taxon>Tracheophyta</taxon>
        <taxon>Spermatophyta</taxon>
        <taxon>Magnoliopsida</taxon>
        <taxon>Ranunculales</taxon>
        <taxon>Ranunculaceae</taxon>
        <taxon>Coptidoideae</taxon>
        <taxon>Coptis</taxon>
    </lineage>
</organism>
<accession>A0A835IW05</accession>
<sequence length="152" mass="17410">MGMNISPYYEMVDHQFEAVVPVVIDREKFAWIFKLSHECEVTQSTWSISPNKVAMIICGSQMALKVMMCVACSIDSLLDQTIKHASLFLRSVTNRNEKLKRLLTKNLELFEDRGKGKWCKWAVKMGSQLEVCPIVVKDLEQPGHMLIEVCIM</sequence>
<dbReference type="OrthoDB" id="1883654at2759"/>
<evidence type="ECO:0000313" key="5">
    <source>
        <dbReference type="Proteomes" id="UP000631114"/>
    </source>
</evidence>
<dbReference type="Proteomes" id="UP000631114">
    <property type="component" value="Unassembled WGS sequence"/>
</dbReference>
<comment type="caution">
    <text evidence="4">The sequence shown here is derived from an EMBL/GenBank/DDBJ whole genome shotgun (WGS) entry which is preliminary data.</text>
</comment>
<dbReference type="PANTHER" id="PTHR46196:SF3">
    <property type="entry name" value="TRANSCRIPTION FACTOR LHW-LIKE ISOFORM X1"/>
    <property type="match status" value="1"/>
</dbReference>
<dbReference type="InterPro" id="IPR011598">
    <property type="entry name" value="bHLH_dom"/>
</dbReference>
<keyword evidence="2" id="KW-0804">Transcription</keyword>
<dbReference type="GO" id="GO:0046983">
    <property type="term" value="F:protein dimerization activity"/>
    <property type="evidence" value="ECO:0007669"/>
    <property type="project" value="InterPro"/>
</dbReference>
<dbReference type="Pfam" id="PF23176">
    <property type="entry name" value="bHLH_LHW"/>
    <property type="match status" value="1"/>
</dbReference>
<evidence type="ECO:0000256" key="1">
    <source>
        <dbReference type="ARBA" id="ARBA00023015"/>
    </source>
</evidence>
<feature type="domain" description="BHLH" evidence="3">
    <location>
        <begin position="71"/>
        <end position="101"/>
    </location>
</feature>
<dbReference type="PANTHER" id="PTHR46196">
    <property type="entry name" value="TRANSCRIPTION FACTOR BHLH155-LIKE ISOFORM X1-RELATED"/>
    <property type="match status" value="1"/>
</dbReference>
<name>A0A835IW05_9MAGN</name>
<evidence type="ECO:0000259" key="3">
    <source>
        <dbReference type="Pfam" id="PF23176"/>
    </source>
</evidence>
<dbReference type="InterPro" id="IPR043561">
    <property type="entry name" value="LHW-like"/>
</dbReference>
<gene>
    <name evidence="4" type="ORF">IFM89_000786</name>
</gene>
<protein>
    <recommendedName>
        <fullName evidence="3">BHLH domain-containing protein</fullName>
    </recommendedName>
</protein>